<dbReference type="GO" id="GO:0016491">
    <property type="term" value="F:oxidoreductase activity"/>
    <property type="evidence" value="ECO:0007669"/>
    <property type="project" value="InterPro"/>
</dbReference>
<proteinExistence type="predicted"/>
<evidence type="ECO:0000256" key="1">
    <source>
        <dbReference type="ARBA" id="ARBA00022857"/>
    </source>
</evidence>
<dbReference type="InterPro" id="IPR051603">
    <property type="entry name" value="Zinc-ADH_QOR/CCCR"/>
</dbReference>
<dbReference type="SUPFAM" id="SSF50129">
    <property type="entry name" value="GroES-like"/>
    <property type="match status" value="1"/>
</dbReference>
<dbReference type="AlphaFoldDB" id="A0A382C8L4"/>
<dbReference type="PANTHER" id="PTHR44154">
    <property type="entry name" value="QUINONE OXIDOREDUCTASE"/>
    <property type="match status" value="1"/>
</dbReference>
<dbReference type="InterPro" id="IPR020843">
    <property type="entry name" value="ER"/>
</dbReference>
<feature type="domain" description="Enoyl reductase (ER)" evidence="2">
    <location>
        <begin position="24"/>
        <end position="218"/>
    </location>
</feature>
<dbReference type="Pfam" id="PF08240">
    <property type="entry name" value="ADH_N"/>
    <property type="match status" value="1"/>
</dbReference>
<dbReference type="InterPro" id="IPR011032">
    <property type="entry name" value="GroES-like_sf"/>
</dbReference>
<evidence type="ECO:0000313" key="3">
    <source>
        <dbReference type="EMBL" id="SVB22406.1"/>
    </source>
</evidence>
<evidence type="ECO:0000259" key="2">
    <source>
        <dbReference type="SMART" id="SM00829"/>
    </source>
</evidence>
<organism evidence="3">
    <name type="scientific">marine metagenome</name>
    <dbReference type="NCBI Taxonomy" id="408172"/>
    <lineage>
        <taxon>unclassified sequences</taxon>
        <taxon>metagenomes</taxon>
        <taxon>ecological metagenomes</taxon>
    </lineage>
</organism>
<gene>
    <name evidence="3" type="ORF">METZ01_LOCUS175260</name>
</gene>
<sequence length="219" mass="22984">MADLMKAVRCHRYAGLDSAGKPVATPDPLRNVLSLDEVPVPGCEEGRVRVQTHYAGVQYPDALQAQGLYQHKPELPYIPGMDVSGTVLETGVGVAEVSVGDRVVAQMQTGGLAEVVTVPATNVWKVPDGIHLSKCANLGRNFFPAYHSLKILGDVGPGSLVLVDGASGGVGMAAIELAKAMGAQVIAGVSVPGKQERPSSAGAGRVFCYGRDRESYKRF</sequence>
<accession>A0A382C8L4</accession>
<name>A0A382C8L4_9ZZZZ</name>
<protein>
    <recommendedName>
        <fullName evidence="2">Enoyl reductase (ER) domain-containing protein</fullName>
    </recommendedName>
</protein>
<dbReference type="InterPro" id="IPR036291">
    <property type="entry name" value="NAD(P)-bd_dom_sf"/>
</dbReference>
<keyword evidence="1" id="KW-0521">NADP</keyword>
<dbReference type="Gene3D" id="3.90.180.10">
    <property type="entry name" value="Medium-chain alcohol dehydrogenases, catalytic domain"/>
    <property type="match status" value="1"/>
</dbReference>
<dbReference type="InterPro" id="IPR013154">
    <property type="entry name" value="ADH-like_N"/>
</dbReference>
<dbReference type="EMBL" id="UINC01033316">
    <property type="protein sequence ID" value="SVB22406.1"/>
    <property type="molecule type" value="Genomic_DNA"/>
</dbReference>
<dbReference type="SMART" id="SM00829">
    <property type="entry name" value="PKS_ER"/>
    <property type="match status" value="1"/>
</dbReference>
<dbReference type="Gene3D" id="3.40.50.720">
    <property type="entry name" value="NAD(P)-binding Rossmann-like Domain"/>
    <property type="match status" value="1"/>
</dbReference>
<dbReference type="PANTHER" id="PTHR44154:SF1">
    <property type="entry name" value="QUINONE OXIDOREDUCTASE"/>
    <property type="match status" value="1"/>
</dbReference>
<dbReference type="SUPFAM" id="SSF51735">
    <property type="entry name" value="NAD(P)-binding Rossmann-fold domains"/>
    <property type="match status" value="1"/>
</dbReference>
<reference evidence="3" key="1">
    <citation type="submission" date="2018-05" db="EMBL/GenBank/DDBJ databases">
        <authorList>
            <person name="Lanie J.A."/>
            <person name="Ng W.-L."/>
            <person name="Kazmierczak K.M."/>
            <person name="Andrzejewski T.M."/>
            <person name="Davidsen T.M."/>
            <person name="Wayne K.J."/>
            <person name="Tettelin H."/>
            <person name="Glass J.I."/>
            <person name="Rusch D."/>
            <person name="Podicherti R."/>
            <person name="Tsui H.-C.T."/>
            <person name="Winkler M.E."/>
        </authorList>
    </citation>
    <scope>NUCLEOTIDE SEQUENCE</scope>
</reference>